<proteinExistence type="predicted"/>
<accession>A0ABW3FSV1</accession>
<evidence type="ECO:0008006" key="3">
    <source>
        <dbReference type="Google" id="ProtNLM"/>
    </source>
</evidence>
<dbReference type="EMBL" id="JBHTIW010000011">
    <property type="protein sequence ID" value="MFD0921220.1"/>
    <property type="molecule type" value="Genomic_DNA"/>
</dbReference>
<keyword evidence="2" id="KW-1185">Reference proteome</keyword>
<reference evidence="2" key="1">
    <citation type="journal article" date="2019" name="Int. J. Syst. Evol. Microbiol.">
        <title>The Global Catalogue of Microorganisms (GCM) 10K type strain sequencing project: providing services to taxonomists for standard genome sequencing and annotation.</title>
        <authorList>
            <consortium name="The Broad Institute Genomics Platform"/>
            <consortium name="The Broad Institute Genome Sequencing Center for Infectious Disease"/>
            <person name="Wu L."/>
            <person name="Ma J."/>
        </authorList>
    </citation>
    <scope>NUCLEOTIDE SEQUENCE [LARGE SCALE GENOMIC DNA]</scope>
    <source>
        <strain evidence="2">CCUG 56401</strain>
    </source>
</reference>
<evidence type="ECO:0000313" key="2">
    <source>
        <dbReference type="Proteomes" id="UP001597018"/>
    </source>
</evidence>
<name>A0ABW3FSV1_9PSEU</name>
<sequence length="85" mass="9440">MQEVVSEEKFLAELEELARENAPRVFALCSEVGEREDGYAAYWGMAFDDGAEVVSTSGPMRGSFRSAESALGRLSGRRNLHLVWI</sequence>
<comment type="caution">
    <text evidence="1">The sequence shown here is derived from an EMBL/GenBank/DDBJ whole genome shotgun (WGS) entry which is preliminary data.</text>
</comment>
<protein>
    <recommendedName>
        <fullName evidence="3">Immunity protein 35 domain-containing protein</fullName>
    </recommendedName>
</protein>
<dbReference type="Proteomes" id="UP001597018">
    <property type="component" value="Unassembled WGS sequence"/>
</dbReference>
<evidence type="ECO:0000313" key="1">
    <source>
        <dbReference type="EMBL" id="MFD0921220.1"/>
    </source>
</evidence>
<dbReference type="RefSeq" id="WP_263248855.1">
    <property type="nucleotide sequence ID" value="NZ_BAABLT010000004.1"/>
</dbReference>
<gene>
    <name evidence="1" type="ORF">ACFQ16_15845</name>
</gene>
<organism evidence="1 2">
    <name type="scientific">Saccharopolyspora rosea</name>
    <dbReference type="NCBI Taxonomy" id="524884"/>
    <lineage>
        <taxon>Bacteria</taxon>
        <taxon>Bacillati</taxon>
        <taxon>Actinomycetota</taxon>
        <taxon>Actinomycetes</taxon>
        <taxon>Pseudonocardiales</taxon>
        <taxon>Pseudonocardiaceae</taxon>
        <taxon>Saccharopolyspora</taxon>
    </lineage>
</organism>